<dbReference type="AlphaFoldDB" id="A0A1F6MPA6"/>
<evidence type="ECO:0000259" key="1">
    <source>
        <dbReference type="PROSITE" id="PS51186"/>
    </source>
</evidence>
<name>A0A1F6MPA6_9BACT</name>
<dbReference type="SUPFAM" id="SSF55729">
    <property type="entry name" value="Acyl-CoA N-acyltransferases (Nat)"/>
    <property type="match status" value="1"/>
</dbReference>
<protein>
    <recommendedName>
        <fullName evidence="1">N-acetyltransferase domain-containing protein</fullName>
    </recommendedName>
</protein>
<dbReference type="EMBL" id="MFQE01000023">
    <property type="protein sequence ID" value="OGH73489.1"/>
    <property type="molecule type" value="Genomic_DNA"/>
</dbReference>
<dbReference type="Gene3D" id="3.40.630.30">
    <property type="match status" value="1"/>
</dbReference>
<feature type="domain" description="N-acetyltransferase" evidence="1">
    <location>
        <begin position="10"/>
        <end position="176"/>
    </location>
</feature>
<dbReference type="Pfam" id="PF00583">
    <property type="entry name" value="Acetyltransf_1"/>
    <property type="match status" value="1"/>
</dbReference>
<organism evidence="2 3">
    <name type="scientific">Candidatus Magasanikbacteria bacterium RIFCSPHIGHO2_02_FULL_51_14</name>
    <dbReference type="NCBI Taxonomy" id="1798683"/>
    <lineage>
        <taxon>Bacteria</taxon>
        <taxon>Candidatus Magasanikiibacteriota</taxon>
    </lineage>
</organism>
<gene>
    <name evidence="2" type="ORF">A3C90_01955</name>
</gene>
<dbReference type="PROSITE" id="PS51186">
    <property type="entry name" value="GNAT"/>
    <property type="match status" value="1"/>
</dbReference>
<accession>A0A1F6MPA6</accession>
<evidence type="ECO:0000313" key="2">
    <source>
        <dbReference type="EMBL" id="OGH73489.1"/>
    </source>
</evidence>
<dbReference type="Proteomes" id="UP000177457">
    <property type="component" value="Unassembled WGS sequence"/>
</dbReference>
<sequence length="222" mass="24957">MAESPRSFDPELLKGEEWLDFFIAFQQNQGVNPGSEQKIAQRMLEHARDFNGEQFFYGIRDKTGRLAVTGKLEISLNNEGEKEAGLSSLTVAREYRGKKFDGEKLSKKITDARIAKAKEEGCKHVKTDVFSANPSVVEALAVKLNDGYRVEGFEIYPPRKGANEEMGRYLLKKRIDSEPDVTLSAEQIEVPLKEFQAIIDATGSGWVGTEVKNNTLVLRRKE</sequence>
<dbReference type="STRING" id="1798683.A3C90_01955"/>
<evidence type="ECO:0000313" key="3">
    <source>
        <dbReference type="Proteomes" id="UP000177457"/>
    </source>
</evidence>
<comment type="caution">
    <text evidence="2">The sequence shown here is derived from an EMBL/GenBank/DDBJ whole genome shotgun (WGS) entry which is preliminary data.</text>
</comment>
<dbReference type="InterPro" id="IPR016181">
    <property type="entry name" value="Acyl_CoA_acyltransferase"/>
</dbReference>
<reference evidence="2 3" key="1">
    <citation type="journal article" date="2016" name="Nat. Commun.">
        <title>Thousands of microbial genomes shed light on interconnected biogeochemical processes in an aquifer system.</title>
        <authorList>
            <person name="Anantharaman K."/>
            <person name="Brown C.T."/>
            <person name="Hug L.A."/>
            <person name="Sharon I."/>
            <person name="Castelle C.J."/>
            <person name="Probst A.J."/>
            <person name="Thomas B.C."/>
            <person name="Singh A."/>
            <person name="Wilkins M.J."/>
            <person name="Karaoz U."/>
            <person name="Brodie E.L."/>
            <person name="Williams K.H."/>
            <person name="Hubbard S.S."/>
            <person name="Banfield J.F."/>
        </authorList>
    </citation>
    <scope>NUCLEOTIDE SEQUENCE [LARGE SCALE GENOMIC DNA]</scope>
</reference>
<dbReference type="InterPro" id="IPR000182">
    <property type="entry name" value="GNAT_dom"/>
</dbReference>
<dbReference type="GO" id="GO:0016747">
    <property type="term" value="F:acyltransferase activity, transferring groups other than amino-acyl groups"/>
    <property type="evidence" value="ECO:0007669"/>
    <property type="project" value="InterPro"/>
</dbReference>
<proteinExistence type="predicted"/>